<dbReference type="AlphaFoldDB" id="A0AAV9JWZ5"/>
<feature type="region of interest" description="Disordered" evidence="1">
    <location>
        <begin position="33"/>
        <end position="57"/>
    </location>
</feature>
<evidence type="ECO:0000256" key="1">
    <source>
        <dbReference type="SAM" id="MobiDB-lite"/>
    </source>
</evidence>
<feature type="compositionally biased region" description="Polar residues" evidence="1">
    <location>
        <begin position="1"/>
        <end position="12"/>
    </location>
</feature>
<feature type="compositionally biased region" description="Acidic residues" evidence="1">
    <location>
        <begin position="43"/>
        <end position="52"/>
    </location>
</feature>
<reference evidence="2 3" key="1">
    <citation type="submission" date="2021-11" db="EMBL/GenBank/DDBJ databases">
        <title>Black yeast isolated from Biological Soil Crust.</title>
        <authorList>
            <person name="Kurbessoian T."/>
        </authorList>
    </citation>
    <scope>NUCLEOTIDE SEQUENCE [LARGE SCALE GENOMIC DNA]</scope>
    <source>
        <strain evidence="2 3">CCFEE 5522</strain>
    </source>
</reference>
<gene>
    <name evidence="2" type="ORF">LTR36_005152</name>
</gene>
<evidence type="ECO:0000313" key="2">
    <source>
        <dbReference type="EMBL" id="KAK4549851.1"/>
    </source>
</evidence>
<sequence length="132" mass="13733">MASRAASLSTASYKKGNGMGEILDKEDNVVRHVRTLPPPGADFAEEAAEEAPQEAAPGVKVLEGHKVSMKGHVFDDDSEPIGELAKALADENSRLAASLQSSQMGGKVLHPRRIDGGIGISVLAAGKLPLPP</sequence>
<dbReference type="EMBL" id="JAVFHQ010000003">
    <property type="protein sequence ID" value="KAK4549851.1"/>
    <property type="molecule type" value="Genomic_DNA"/>
</dbReference>
<dbReference type="Proteomes" id="UP001324427">
    <property type="component" value="Unassembled WGS sequence"/>
</dbReference>
<organism evidence="2 3">
    <name type="scientific">Oleoguttula mirabilis</name>
    <dbReference type="NCBI Taxonomy" id="1507867"/>
    <lineage>
        <taxon>Eukaryota</taxon>
        <taxon>Fungi</taxon>
        <taxon>Dikarya</taxon>
        <taxon>Ascomycota</taxon>
        <taxon>Pezizomycotina</taxon>
        <taxon>Dothideomycetes</taxon>
        <taxon>Dothideomycetidae</taxon>
        <taxon>Mycosphaerellales</taxon>
        <taxon>Teratosphaeriaceae</taxon>
        <taxon>Oleoguttula</taxon>
    </lineage>
</organism>
<protein>
    <submittedName>
        <fullName evidence="2">Uncharacterized protein</fullName>
    </submittedName>
</protein>
<evidence type="ECO:0000313" key="3">
    <source>
        <dbReference type="Proteomes" id="UP001324427"/>
    </source>
</evidence>
<proteinExistence type="predicted"/>
<keyword evidence="3" id="KW-1185">Reference proteome</keyword>
<feature type="region of interest" description="Disordered" evidence="1">
    <location>
        <begin position="1"/>
        <end position="20"/>
    </location>
</feature>
<comment type="caution">
    <text evidence="2">The sequence shown here is derived from an EMBL/GenBank/DDBJ whole genome shotgun (WGS) entry which is preliminary data.</text>
</comment>
<name>A0AAV9JWZ5_9PEZI</name>
<accession>A0AAV9JWZ5</accession>